<feature type="transmembrane region" description="Helical" evidence="1">
    <location>
        <begin position="6"/>
        <end position="25"/>
    </location>
</feature>
<dbReference type="Proteomes" id="UP000178659">
    <property type="component" value="Unassembled WGS sequence"/>
</dbReference>
<keyword evidence="1" id="KW-0472">Membrane</keyword>
<dbReference type="EMBL" id="MHCC01000013">
    <property type="protein sequence ID" value="OGY13579.1"/>
    <property type="molecule type" value="Genomic_DNA"/>
</dbReference>
<organism evidence="2 3">
    <name type="scientific">Candidatus Blackburnbacteria bacterium RIFCSPLOWO2_01_FULL_40_20</name>
    <dbReference type="NCBI Taxonomy" id="1797519"/>
    <lineage>
        <taxon>Bacteria</taxon>
        <taxon>Candidatus Blackburniibacteriota</taxon>
    </lineage>
</organism>
<evidence type="ECO:0000256" key="1">
    <source>
        <dbReference type="SAM" id="Phobius"/>
    </source>
</evidence>
<protein>
    <submittedName>
        <fullName evidence="2">Uncharacterized protein</fullName>
    </submittedName>
</protein>
<evidence type="ECO:0000313" key="3">
    <source>
        <dbReference type="Proteomes" id="UP000178659"/>
    </source>
</evidence>
<reference evidence="2 3" key="1">
    <citation type="journal article" date="2016" name="Nat. Commun.">
        <title>Thousands of microbial genomes shed light on interconnected biogeochemical processes in an aquifer system.</title>
        <authorList>
            <person name="Anantharaman K."/>
            <person name="Brown C.T."/>
            <person name="Hug L.A."/>
            <person name="Sharon I."/>
            <person name="Castelle C.J."/>
            <person name="Probst A.J."/>
            <person name="Thomas B.C."/>
            <person name="Singh A."/>
            <person name="Wilkins M.J."/>
            <person name="Karaoz U."/>
            <person name="Brodie E.L."/>
            <person name="Williams K.H."/>
            <person name="Hubbard S.S."/>
            <person name="Banfield J.F."/>
        </authorList>
    </citation>
    <scope>NUCLEOTIDE SEQUENCE [LARGE SCALE GENOMIC DNA]</scope>
</reference>
<evidence type="ECO:0000313" key="2">
    <source>
        <dbReference type="EMBL" id="OGY13579.1"/>
    </source>
</evidence>
<comment type="caution">
    <text evidence="2">The sequence shown here is derived from an EMBL/GenBank/DDBJ whole genome shotgun (WGS) entry which is preliminary data.</text>
</comment>
<proteinExistence type="predicted"/>
<keyword evidence="1" id="KW-1133">Transmembrane helix</keyword>
<gene>
    <name evidence="2" type="ORF">A3A77_04290</name>
</gene>
<sequence>MKKILPIVLIVVVGLGLIGGAFLFLKKSTQAPGQKQGVNPDVVKETVLRELPLEERPYTTLIPRADGREFHLTISKIPSGAEVLEYELVYKVASGVTQGVPGSIKINNQSKIERDLLLGTCSSGKCRYDEGVSDGTFTLRFRDNQGRLVAKLETPFYLRKGGKELKLSGSDFAINNAVLSPSTYYLVMNTFGLPGKVDGNVSSGPFGVFTKGSEKVSGTVTIGDVQGTIYQWNNSKWNQVSVGKITSLGVFVLTSK</sequence>
<accession>A0A1G1VDY6</accession>
<keyword evidence="1" id="KW-0812">Transmembrane</keyword>
<name>A0A1G1VDY6_9BACT</name>
<dbReference type="AlphaFoldDB" id="A0A1G1VDY6"/>